<keyword evidence="4" id="KW-0663">Pyridoxal phosphate</keyword>
<dbReference type="EMBL" id="BOPZ01000001">
    <property type="protein sequence ID" value="GIM27528.1"/>
    <property type="molecule type" value="Genomic_DNA"/>
</dbReference>
<evidence type="ECO:0000256" key="5">
    <source>
        <dbReference type="ARBA" id="ARBA00023004"/>
    </source>
</evidence>
<dbReference type="Proteomes" id="UP000679179">
    <property type="component" value="Unassembled WGS sequence"/>
</dbReference>
<dbReference type="Gene3D" id="1.10.260.50">
    <property type="match status" value="1"/>
</dbReference>
<dbReference type="Pfam" id="PF00266">
    <property type="entry name" value="Aminotran_5"/>
    <property type="match status" value="1"/>
</dbReference>
<dbReference type="PANTHER" id="PTHR11601">
    <property type="entry name" value="CYSTEINE DESULFURYLASE FAMILY MEMBER"/>
    <property type="match status" value="1"/>
</dbReference>
<comment type="cofactor">
    <cofactor evidence="1 7">
        <name>pyridoxal 5'-phosphate</name>
        <dbReference type="ChEBI" id="CHEBI:597326"/>
    </cofactor>
</comment>
<keyword evidence="5" id="KW-0408">Iron</keyword>
<dbReference type="Gene3D" id="3.90.1150.10">
    <property type="entry name" value="Aspartate Aminotransferase, domain 1"/>
    <property type="match status" value="1"/>
</dbReference>
<dbReference type="InterPro" id="IPR015421">
    <property type="entry name" value="PyrdxlP-dep_Trfase_major"/>
</dbReference>
<evidence type="ECO:0000256" key="6">
    <source>
        <dbReference type="ARBA" id="ARBA00023014"/>
    </source>
</evidence>
<reference evidence="9" key="1">
    <citation type="submission" date="2021-03" db="EMBL/GenBank/DDBJ databases">
        <title>Taxonomic study of Clostridium polyendosporum from meadow-gley soil under rice.</title>
        <authorList>
            <person name="Kobayashi H."/>
            <person name="Tanizawa Y."/>
            <person name="Yagura M."/>
        </authorList>
    </citation>
    <scope>NUCLEOTIDE SEQUENCE</scope>
    <source>
        <strain evidence="9">JCM 30710</strain>
    </source>
</reference>
<accession>A0A919VKD8</accession>
<evidence type="ECO:0000313" key="10">
    <source>
        <dbReference type="Proteomes" id="UP000679179"/>
    </source>
</evidence>
<evidence type="ECO:0000256" key="2">
    <source>
        <dbReference type="ARBA" id="ARBA00006490"/>
    </source>
</evidence>
<feature type="domain" description="Aminotransferase class V" evidence="8">
    <location>
        <begin position="3"/>
        <end position="365"/>
    </location>
</feature>
<keyword evidence="10" id="KW-1185">Reference proteome</keyword>
<dbReference type="Gene3D" id="3.40.640.10">
    <property type="entry name" value="Type I PLP-dependent aspartate aminotransferase-like (Major domain)"/>
    <property type="match status" value="1"/>
</dbReference>
<dbReference type="RefSeq" id="WP_212902285.1">
    <property type="nucleotide sequence ID" value="NZ_BOPZ01000001.1"/>
</dbReference>
<dbReference type="GO" id="GO:0031071">
    <property type="term" value="F:cysteine desulfurase activity"/>
    <property type="evidence" value="ECO:0007669"/>
    <property type="project" value="UniProtKB-ARBA"/>
</dbReference>
<comment type="caution">
    <text evidence="9">The sequence shown here is derived from an EMBL/GenBank/DDBJ whole genome shotgun (WGS) entry which is preliminary data.</text>
</comment>
<evidence type="ECO:0000313" key="9">
    <source>
        <dbReference type="EMBL" id="GIM27528.1"/>
    </source>
</evidence>
<dbReference type="GO" id="GO:0046872">
    <property type="term" value="F:metal ion binding"/>
    <property type="evidence" value="ECO:0007669"/>
    <property type="project" value="UniProtKB-KW"/>
</dbReference>
<dbReference type="InterPro" id="IPR015424">
    <property type="entry name" value="PyrdxlP-dep_Trfase"/>
</dbReference>
<dbReference type="InterPro" id="IPR000192">
    <property type="entry name" value="Aminotrans_V_dom"/>
</dbReference>
<dbReference type="FunFam" id="3.40.640.10:FF:000084">
    <property type="entry name" value="IscS-like cysteine desulfurase"/>
    <property type="match status" value="1"/>
</dbReference>
<dbReference type="InterPro" id="IPR015422">
    <property type="entry name" value="PyrdxlP-dep_Trfase_small"/>
</dbReference>
<organism evidence="9 10">
    <name type="scientific">Clostridium polyendosporum</name>
    <dbReference type="NCBI Taxonomy" id="69208"/>
    <lineage>
        <taxon>Bacteria</taxon>
        <taxon>Bacillati</taxon>
        <taxon>Bacillota</taxon>
        <taxon>Clostridia</taxon>
        <taxon>Eubacteriales</taxon>
        <taxon>Clostridiaceae</taxon>
        <taxon>Clostridium</taxon>
    </lineage>
</organism>
<evidence type="ECO:0000256" key="1">
    <source>
        <dbReference type="ARBA" id="ARBA00001933"/>
    </source>
</evidence>
<dbReference type="PROSITE" id="PS00595">
    <property type="entry name" value="AA_TRANSFER_CLASS_5"/>
    <property type="match status" value="1"/>
</dbReference>
<gene>
    <name evidence="9" type="primary">nifS</name>
    <name evidence="9" type="ORF">CPJCM30710_01940</name>
</gene>
<protein>
    <submittedName>
        <fullName evidence="9">Cysteine desulfurase</fullName>
    </submittedName>
</protein>
<dbReference type="InterPro" id="IPR016454">
    <property type="entry name" value="Cysteine_dSase"/>
</dbReference>
<evidence type="ECO:0000259" key="8">
    <source>
        <dbReference type="Pfam" id="PF00266"/>
    </source>
</evidence>
<evidence type="ECO:0000256" key="3">
    <source>
        <dbReference type="ARBA" id="ARBA00022723"/>
    </source>
</evidence>
<dbReference type="AlphaFoldDB" id="A0A919VKD8"/>
<comment type="similarity">
    <text evidence="2">Belongs to the class-V pyridoxal-phosphate-dependent aminotransferase family. NifS/IscS subfamily.</text>
</comment>
<dbReference type="SUPFAM" id="SSF53383">
    <property type="entry name" value="PLP-dependent transferases"/>
    <property type="match status" value="1"/>
</dbReference>
<name>A0A919VKD8_9CLOT</name>
<sequence>MNVYFDNSATTIPLDEVINEVAEGMKEYYANPSSLHKLGIKCEKKLLHSRELLAGTINCTREEIFFTSGGSESNNLIIRGITKVGNHIITSRFEHPSVLNTCKELEKVGIKITYLDVDEFGQIDMEQLEESISKNTVLVSIMHVNNEMGAIQDIEKIGKMIKEKSHRAKFHVDAVQSYGKIKIDVKKSNIDMLSVSGHKIHGPKGIGFLYLRKGLSLTPIITGGGQEKGLRSGTENLPAIMGMIKAAEVTCNNLQQNLDIVKRLKEYFIKKLSDIKDIRINSPLDERISPYILNISFLGIRAEVLLHLLEEKDIYVSPGSACSSKQVVSKGSHVLNALGLCEKEISGAIRFSLSPYNTIQEVDYVIENLKQSLLFLRRVKI</sequence>
<keyword evidence="6" id="KW-0411">Iron-sulfur</keyword>
<evidence type="ECO:0000256" key="4">
    <source>
        <dbReference type="ARBA" id="ARBA00022898"/>
    </source>
</evidence>
<dbReference type="InterPro" id="IPR020578">
    <property type="entry name" value="Aminotrans_V_PyrdxlP_BS"/>
</dbReference>
<proteinExistence type="inferred from homology"/>
<dbReference type="GO" id="GO:0051536">
    <property type="term" value="F:iron-sulfur cluster binding"/>
    <property type="evidence" value="ECO:0007669"/>
    <property type="project" value="UniProtKB-KW"/>
</dbReference>
<evidence type="ECO:0000256" key="7">
    <source>
        <dbReference type="RuleBase" id="RU004504"/>
    </source>
</evidence>
<dbReference type="PANTHER" id="PTHR11601:SF50">
    <property type="entry name" value="CYSTEINE DESULFURASE ISCS 2-RELATED"/>
    <property type="match status" value="1"/>
</dbReference>
<dbReference type="PIRSF" id="PIRSF005572">
    <property type="entry name" value="NifS"/>
    <property type="match status" value="1"/>
</dbReference>
<keyword evidence="3" id="KW-0479">Metal-binding</keyword>